<organism evidence="2 3">
    <name type="scientific">Caenorhabditis tropicalis</name>
    <dbReference type="NCBI Taxonomy" id="1561998"/>
    <lineage>
        <taxon>Eukaryota</taxon>
        <taxon>Metazoa</taxon>
        <taxon>Ecdysozoa</taxon>
        <taxon>Nematoda</taxon>
        <taxon>Chromadorea</taxon>
        <taxon>Rhabditida</taxon>
        <taxon>Rhabditina</taxon>
        <taxon>Rhabditomorpha</taxon>
        <taxon>Rhabditoidea</taxon>
        <taxon>Rhabditidae</taxon>
        <taxon>Peloderinae</taxon>
        <taxon>Caenorhabditis</taxon>
    </lineage>
</organism>
<name>A0A1I7UPI3_9PELO</name>
<evidence type="ECO:0000313" key="3">
    <source>
        <dbReference type="WBParaSite" id="Csp11.Scaffold630.g18045.t1"/>
    </source>
</evidence>
<feature type="compositionally biased region" description="Basic and acidic residues" evidence="1">
    <location>
        <begin position="276"/>
        <end position="307"/>
    </location>
</feature>
<evidence type="ECO:0000313" key="2">
    <source>
        <dbReference type="Proteomes" id="UP000095282"/>
    </source>
</evidence>
<dbReference type="AlphaFoldDB" id="A0A1I7UPI3"/>
<proteinExistence type="predicted"/>
<accession>A0A1I7UPI3</accession>
<feature type="region of interest" description="Disordered" evidence="1">
    <location>
        <begin position="272"/>
        <end position="307"/>
    </location>
</feature>
<reference evidence="3" key="1">
    <citation type="submission" date="2016-11" db="UniProtKB">
        <authorList>
            <consortium name="WormBaseParasite"/>
        </authorList>
    </citation>
    <scope>IDENTIFICATION</scope>
</reference>
<sequence length="307" mass="36808">MTGAKKPFSDPFRYPLIITPDKLVIPSSGHLDVQMKNPTHKPINIYCKLVSYGFNMWHLKDGKEDDEIIHSEYNYEDYKYSWPLEYADKEMNKMFSYELRPGEVFYFRIKYEDQFDGEKEKLYFSELEGYLLIKCEVNIPFKAPGETEFQLTAKKVFPLTADPEKLKIIKENFAEHQKKRKRMARVRKIELKEDEPPSHYECECHLETDNREHGDLFREEIEGRNRKVFEKYGSKIDSFTDEEIKKLKEGYTEEVRKEVERKHISYTYMSLKKTRQKSEKGKTEVVEDKKESVRKEAKEEKKEEKKK</sequence>
<keyword evidence="2" id="KW-1185">Reference proteome</keyword>
<dbReference type="Proteomes" id="UP000095282">
    <property type="component" value="Unplaced"/>
</dbReference>
<protein>
    <submittedName>
        <fullName evidence="3">Major sperm protein</fullName>
    </submittedName>
</protein>
<dbReference type="WBParaSite" id="Csp11.Scaffold630.g18045.t1">
    <property type="protein sequence ID" value="Csp11.Scaffold630.g18045.t1"/>
    <property type="gene ID" value="Csp11.Scaffold630.g18045"/>
</dbReference>
<evidence type="ECO:0000256" key="1">
    <source>
        <dbReference type="SAM" id="MobiDB-lite"/>
    </source>
</evidence>